<dbReference type="PROSITE" id="PS51257">
    <property type="entry name" value="PROKAR_LIPOPROTEIN"/>
    <property type="match status" value="1"/>
</dbReference>
<reference evidence="3" key="1">
    <citation type="submission" date="2018-09" db="EMBL/GenBank/DDBJ databases">
        <authorList>
            <person name="Livingstone P.G."/>
            <person name="Whitworth D.E."/>
        </authorList>
    </citation>
    <scope>NUCLEOTIDE SEQUENCE [LARGE SCALE GENOMIC DNA]</scope>
    <source>
        <strain evidence="3">CA054A</strain>
    </source>
</reference>
<dbReference type="OrthoDB" id="5380443at2"/>
<dbReference type="RefSeq" id="WP_120543418.1">
    <property type="nucleotide sequence ID" value="NZ_RAVZ01000213.1"/>
</dbReference>
<accession>A0A3A8IV49</accession>
<feature type="region of interest" description="Disordered" evidence="1">
    <location>
        <begin position="43"/>
        <end position="62"/>
    </location>
</feature>
<name>A0A3A8IV49_9BACT</name>
<comment type="caution">
    <text evidence="2">The sequence shown here is derived from an EMBL/GenBank/DDBJ whole genome shotgun (WGS) entry which is preliminary data.</text>
</comment>
<dbReference type="Proteomes" id="UP000268094">
    <property type="component" value="Unassembled WGS sequence"/>
</dbReference>
<keyword evidence="3" id="KW-1185">Reference proteome</keyword>
<feature type="compositionally biased region" description="Pro residues" evidence="1">
    <location>
        <begin position="46"/>
        <end position="56"/>
    </location>
</feature>
<evidence type="ECO:0000313" key="3">
    <source>
        <dbReference type="Proteomes" id="UP000268094"/>
    </source>
</evidence>
<evidence type="ECO:0000256" key="1">
    <source>
        <dbReference type="SAM" id="MobiDB-lite"/>
    </source>
</evidence>
<sequence>MPRLPMLTLLGALVTGCGAAHSHVALEDRALTDAPAPLPALVQAPARPPAEDPGPSPQDSRAFAARYPTPALCEGAARRLQGTSRDEAWLALKVCADSPAFTQLGAVLGSAWAEDLRVRPDAANLIARVVAHRGGSVDGELRLLHARKVPIFSLASAIAQPDTYRGRYVMLRAQVADQRLDGERPTLWLVEQGLQSVGSHREVGMTFRTDTVSETSGDLGGRTVLTGEGRVGGSVVTRERTYQSTTEPTYDNISDETGREALGRLAAADPFLETRRDYVILARFDGLRVTSGMTNDDEDEGPKIPVLTIVGYHLPQALAVY</sequence>
<organism evidence="2 3">
    <name type="scientific">Corallococcus terminator</name>
    <dbReference type="NCBI Taxonomy" id="2316733"/>
    <lineage>
        <taxon>Bacteria</taxon>
        <taxon>Pseudomonadati</taxon>
        <taxon>Myxococcota</taxon>
        <taxon>Myxococcia</taxon>
        <taxon>Myxococcales</taxon>
        <taxon>Cystobacterineae</taxon>
        <taxon>Myxococcaceae</taxon>
        <taxon>Corallococcus</taxon>
    </lineage>
</organism>
<dbReference type="AlphaFoldDB" id="A0A3A8IV49"/>
<proteinExistence type="predicted"/>
<gene>
    <name evidence="2" type="ORF">D7V88_26520</name>
</gene>
<protein>
    <recommendedName>
        <fullName evidence="4">Lipoprotein</fullName>
    </recommendedName>
</protein>
<dbReference type="EMBL" id="RAVZ01000213">
    <property type="protein sequence ID" value="RKG81223.1"/>
    <property type="molecule type" value="Genomic_DNA"/>
</dbReference>
<evidence type="ECO:0008006" key="4">
    <source>
        <dbReference type="Google" id="ProtNLM"/>
    </source>
</evidence>
<evidence type="ECO:0000313" key="2">
    <source>
        <dbReference type="EMBL" id="RKG81223.1"/>
    </source>
</evidence>